<dbReference type="GO" id="GO:0009103">
    <property type="term" value="P:lipopolysaccharide biosynthetic process"/>
    <property type="evidence" value="ECO:0007669"/>
    <property type="project" value="TreeGrafter"/>
</dbReference>
<accession>A0A2G9Y7E2</accession>
<dbReference type="Pfam" id="PF13439">
    <property type="entry name" value="Glyco_transf_4"/>
    <property type="match status" value="1"/>
</dbReference>
<dbReference type="Gene3D" id="3.40.50.2000">
    <property type="entry name" value="Glycogen Phosphorylase B"/>
    <property type="match status" value="2"/>
</dbReference>
<evidence type="ECO:0000259" key="2">
    <source>
        <dbReference type="Pfam" id="PF00534"/>
    </source>
</evidence>
<dbReference type="InterPro" id="IPR001296">
    <property type="entry name" value="Glyco_trans_1"/>
</dbReference>
<protein>
    <recommendedName>
        <fullName evidence="6">Glycosyl transferase family 1 domain-containing protein</fullName>
    </recommendedName>
</protein>
<evidence type="ECO:0000256" key="1">
    <source>
        <dbReference type="ARBA" id="ARBA00022679"/>
    </source>
</evidence>
<proteinExistence type="predicted"/>
<dbReference type="EMBL" id="PCRE01000015">
    <property type="protein sequence ID" value="PIP15169.1"/>
    <property type="molecule type" value="Genomic_DNA"/>
</dbReference>
<dbReference type="AlphaFoldDB" id="A0A2G9Y7E2"/>
<evidence type="ECO:0000313" key="4">
    <source>
        <dbReference type="EMBL" id="PIP15169.1"/>
    </source>
</evidence>
<gene>
    <name evidence="4" type="ORF">COX47_00960</name>
</gene>
<dbReference type="GO" id="GO:0016757">
    <property type="term" value="F:glycosyltransferase activity"/>
    <property type="evidence" value="ECO:0007669"/>
    <property type="project" value="InterPro"/>
</dbReference>
<sequence>MKKIGIDARLYSQTGVGTYLQNLLFFLDKKNPKDKIYYIYLREKDASNLRFKSKNLIKRIADYQWHSFSEQISFYRLLIKDNLDLMHFTYFSYPVLYRRKFIITIHDLTPLLFKTGKASTKNPLIYKLKYLFFKKVLSSQIKNSSAIITPSKSIKKQIVKYYGGKYQKKIFPIYEGVNHQLFRAKENQELKKKFSKLFFIYVGNFYPHKNVERLIKSFSKIGEDIQLILLGPNDYFQSKIVQLINQLYMKDKVVFYNNPTYADLIFFYRNTQALIHPSMSEGFGLPLIEAAYFNCSVIASDIPVFKEILGNSYLSFDPYSVDDITKKIEYFLEKKPKYDYKDIVNKYSFEKMAKETLKIYDKFL</sequence>
<reference evidence="4 5" key="1">
    <citation type="submission" date="2017-09" db="EMBL/GenBank/DDBJ databases">
        <title>Depth-based differentiation of microbial function through sediment-hosted aquifers and enrichment of novel symbionts in the deep terrestrial subsurface.</title>
        <authorList>
            <person name="Probst A.J."/>
            <person name="Ladd B."/>
            <person name="Jarett J.K."/>
            <person name="Geller-Mcgrath D.E."/>
            <person name="Sieber C.M."/>
            <person name="Emerson J.B."/>
            <person name="Anantharaman K."/>
            <person name="Thomas B.C."/>
            <person name="Malmstrom R."/>
            <person name="Stieglmeier M."/>
            <person name="Klingl A."/>
            <person name="Woyke T."/>
            <person name="Ryan C.M."/>
            <person name="Banfield J.F."/>
        </authorList>
    </citation>
    <scope>NUCLEOTIDE SEQUENCE [LARGE SCALE GENOMIC DNA]</scope>
    <source>
        <strain evidence="4">CG23_combo_of_CG06-09_8_20_14_all_35_49</strain>
    </source>
</reference>
<organism evidence="4 5">
    <name type="scientific">Candidatus Roizmanbacteria bacterium CG23_combo_of_CG06-09_8_20_14_all_35_49</name>
    <dbReference type="NCBI Taxonomy" id="1974863"/>
    <lineage>
        <taxon>Bacteria</taxon>
        <taxon>Candidatus Roizmaniibacteriota</taxon>
    </lineage>
</organism>
<dbReference type="PANTHER" id="PTHR46401:SF2">
    <property type="entry name" value="GLYCOSYLTRANSFERASE WBBK-RELATED"/>
    <property type="match status" value="1"/>
</dbReference>
<evidence type="ECO:0000259" key="3">
    <source>
        <dbReference type="Pfam" id="PF13439"/>
    </source>
</evidence>
<dbReference type="InterPro" id="IPR028098">
    <property type="entry name" value="Glyco_trans_4-like_N"/>
</dbReference>
<comment type="caution">
    <text evidence="4">The sequence shown here is derived from an EMBL/GenBank/DDBJ whole genome shotgun (WGS) entry which is preliminary data.</text>
</comment>
<evidence type="ECO:0000313" key="5">
    <source>
        <dbReference type="Proteomes" id="UP000231025"/>
    </source>
</evidence>
<keyword evidence="1" id="KW-0808">Transferase</keyword>
<dbReference type="Proteomes" id="UP000231025">
    <property type="component" value="Unassembled WGS sequence"/>
</dbReference>
<feature type="domain" description="Glycosyl transferase family 1" evidence="2">
    <location>
        <begin position="185"/>
        <end position="338"/>
    </location>
</feature>
<dbReference type="Pfam" id="PF00534">
    <property type="entry name" value="Glycos_transf_1"/>
    <property type="match status" value="1"/>
</dbReference>
<dbReference type="PANTHER" id="PTHR46401">
    <property type="entry name" value="GLYCOSYLTRANSFERASE WBBK-RELATED"/>
    <property type="match status" value="1"/>
</dbReference>
<feature type="domain" description="Glycosyltransferase subfamily 4-like N-terminal" evidence="3">
    <location>
        <begin position="62"/>
        <end position="180"/>
    </location>
</feature>
<dbReference type="SUPFAM" id="SSF53756">
    <property type="entry name" value="UDP-Glycosyltransferase/glycogen phosphorylase"/>
    <property type="match status" value="1"/>
</dbReference>
<dbReference type="CDD" id="cd03809">
    <property type="entry name" value="GT4_MtfB-like"/>
    <property type="match status" value="1"/>
</dbReference>
<evidence type="ECO:0008006" key="6">
    <source>
        <dbReference type="Google" id="ProtNLM"/>
    </source>
</evidence>
<name>A0A2G9Y7E2_9BACT</name>